<feature type="region of interest" description="Disordered" evidence="5">
    <location>
        <begin position="293"/>
        <end position="329"/>
    </location>
</feature>
<evidence type="ECO:0000259" key="7">
    <source>
        <dbReference type="PROSITE" id="PS51123"/>
    </source>
</evidence>
<dbReference type="AlphaFoldDB" id="A0A542WZW4"/>
<organism evidence="8 9">
    <name type="scientific">Barrientosiimonas humi</name>
    <dbReference type="NCBI Taxonomy" id="999931"/>
    <lineage>
        <taxon>Bacteria</taxon>
        <taxon>Bacillati</taxon>
        <taxon>Actinomycetota</taxon>
        <taxon>Actinomycetes</taxon>
        <taxon>Micrococcales</taxon>
        <taxon>Dermacoccaceae</taxon>
        <taxon>Barrientosiimonas</taxon>
    </lineage>
</organism>
<dbReference type="CDD" id="cd07185">
    <property type="entry name" value="OmpA_C-like"/>
    <property type="match status" value="1"/>
</dbReference>
<keyword evidence="2 4" id="KW-0472">Membrane</keyword>
<evidence type="ECO:0000256" key="3">
    <source>
        <dbReference type="ARBA" id="ARBA00023237"/>
    </source>
</evidence>
<reference evidence="8 9" key="1">
    <citation type="submission" date="2019-06" db="EMBL/GenBank/DDBJ databases">
        <title>Sequencing the genomes of 1000 actinobacteria strains.</title>
        <authorList>
            <person name="Klenk H.-P."/>
        </authorList>
    </citation>
    <scope>NUCLEOTIDE SEQUENCE [LARGE SCALE GENOMIC DNA]</scope>
    <source>
        <strain evidence="8 9">DSM 24617</strain>
    </source>
</reference>
<dbReference type="RefSeq" id="WP_142007837.1">
    <property type="nucleotide sequence ID" value="NZ_CAJTBP010000001.1"/>
</dbReference>
<keyword evidence="9" id="KW-1185">Reference proteome</keyword>
<dbReference type="PROSITE" id="PS51123">
    <property type="entry name" value="OMPA_2"/>
    <property type="match status" value="1"/>
</dbReference>
<dbReference type="SUPFAM" id="SSF103088">
    <property type="entry name" value="OmpA-like"/>
    <property type="match status" value="1"/>
</dbReference>
<feature type="region of interest" description="Disordered" evidence="5">
    <location>
        <begin position="28"/>
        <end position="64"/>
    </location>
</feature>
<sequence length="329" mass="33847">MSRTRRTTVLAIAAATATATLLTGCQQDIGTDTPASPSSSGSAQQGARTAGDVGPDGADASRREVLTDDGGYVVRGSRISFVYRNGTRYTVDVGQQIPAGDTTLRTASGVLVLKGGSATWTQNGAATTVDARGAGAVADRSGAIVVTPDGSVTCANSQGLQFVGSNGSRAAANTGGAFYTDREGKQVTLGQTPGATTLAGRYTVCNVGDTASMDLFSDVLFEFDSDRLTPAGRAVVASAASTIRQDVQGKTVQVVGHTDSKGTTAYNQQLGQRRATTVANELRRQVPGATLQVRSAGETEPVAANVTPDGKDNPNGRAKNRRVTLTWEK</sequence>
<dbReference type="PANTHER" id="PTHR30329:SF21">
    <property type="entry name" value="LIPOPROTEIN YIAD-RELATED"/>
    <property type="match status" value="1"/>
</dbReference>
<protein>
    <submittedName>
        <fullName evidence="8">OmpA family protein</fullName>
    </submittedName>
</protein>
<proteinExistence type="predicted"/>
<dbReference type="GO" id="GO:0009279">
    <property type="term" value="C:cell outer membrane"/>
    <property type="evidence" value="ECO:0007669"/>
    <property type="project" value="UniProtKB-SubCell"/>
</dbReference>
<comment type="caution">
    <text evidence="8">The sequence shown here is derived from an EMBL/GenBank/DDBJ whole genome shotgun (WGS) entry which is preliminary data.</text>
</comment>
<dbReference type="Pfam" id="PF00691">
    <property type="entry name" value="OmpA"/>
    <property type="match status" value="1"/>
</dbReference>
<evidence type="ECO:0000256" key="6">
    <source>
        <dbReference type="SAM" id="SignalP"/>
    </source>
</evidence>
<dbReference type="PROSITE" id="PS51257">
    <property type="entry name" value="PROKAR_LIPOPROTEIN"/>
    <property type="match status" value="1"/>
</dbReference>
<evidence type="ECO:0000256" key="5">
    <source>
        <dbReference type="SAM" id="MobiDB-lite"/>
    </source>
</evidence>
<feature type="domain" description="OmpA-like" evidence="7">
    <location>
        <begin position="208"/>
        <end position="329"/>
    </location>
</feature>
<evidence type="ECO:0000256" key="1">
    <source>
        <dbReference type="ARBA" id="ARBA00004442"/>
    </source>
</evidence>
<dbReference type="PRINTS" id="PR01021">
    <property type="entry name" value="OMPADOMAIN"/>
</dbReference>
<feature type="signal peptide" evidence="6">
    <location>
        <begin position="1"/>
        <end position="19"/>
    </location>
</feature>
<evidence type="ECO:0000256" key="2">
    <source>
        <dbReference type="ARBA" id="ARBA00023136"/>
    </source>
</evidence>
<feature type="compositionally biased region" description="Low complexity" evidence="5">
    <location>
        <begin position="34"/>
        <end position="47"/>
    </location>
</feature>
<evidence type="ECO:0000256" key="4">
    <source>
        <dbReference type="PROSITE-ProRule" id="PRU00473"/>
    </source>
</evidence>
<feature type="chain" id="PRO_5038624683" evidence="6">
    <location>
        <begin position="20"/>
        <end position="329"/>
    </location>
</feature>
<accession>A0A542WZW4</accession>
<dbReference type="OrthoDB" id="5166631at2"/>
<dbReference type="Gene3D" id="3.30.1330.60">
    <property type="entry name" value="OmpA-like domain"/>
    <property type="match status" value="1"/>
</dbReference>
<dbReference type="InterPro" id="IPR036737">
    <property type="entry name" value="OmpA-like_sf"/>
</dbReference>
<dbReference type="Proteomes" id="UP000318336">
    <property type="component" value="Unassembled WGS sequence"/>
</dbReference>
<evidence type="ECO:0000313" key="8">
    <source>
        <dbReference type="EMBL" id="TQL29092.1"/>
    </source>
</evidence>
<evidence type="ECO:0000313" key="9">
    <source>
        <dbReference type="Proteomes" id="UP000318336"/>
    </source>
</evidence>
<gene>
    <name evidence="8" type="ORF">FB554_3411</name>
</gene>
<name>A0A542WZW4_9MICO</name>
<keyword evidence="6" id="KW-0732">Signal</keyword>
<dbReference type="InterPro" id="IPR006664">
    <property type="entry name" value="OMP_bac"/>
</dbReference>
<dbReference type="InterPro" id="IPR006665">
    <property type="entry name" value="OmpA-like"/>
</dbReference>
<dbReference type="PANTHER" id="PTHR30329">
    <property type="entry name" value="STATOR ELEMENT OF FLAGELLAR MOTOR COMPLEX"/>
    <property type="match status" value="1"/>
</dbReference>
<keyword evidence="3" id="KW-0998">Cell outer membrane</keyword>
<dbReference type="InterPro" id="IPR050330">
    <property type="entry name" value="Bact_OuterMem_StrucFunc"/>
</dbReference>
<dbReference type="EMBL" id="VFOK01000002">
    <property type="protein sequence ID" value="TQL29092.1"/>
    <property type="molecule type" value="Genomic_DNA"/>
</dbReference>
<comment type="subcellular location">
    <subcellularLocation>
        <location evidence="1">Cell outer membrane</location>
    </subcellularLocation>
</comment>